<keyword evidence="2" id="KW-0560">Oxidoreductase</keyword>
<dbReference type="GO" id="GO:0016616">
    <property type="term" value="F:oxidoreductase activity, acting on the CH-OH group of donors, NAD or NADP as acceptor"/>
    <property type="evidence" value="ECO:0007669"/>
    <property type="project" value="TreeGrafter"/>
</dbReference>
<dbReference type="Gene3D" id="3.40.50.720">
    <property type="entry name" value="NAD(P)-binding Rossmann-like Domain"/>
    <property type="match status" value="1"/>
</dbReference>
<protein>
    <recommendedName>
        <fullName evidence="6">SDR family oxidoreductase</fullName>
    </recommendedName>
</protein>
<dbReference type="InterPro" id="IPR002347">
    <property type="entry name" value="SDR_fam"/>
</dbReference>
<dbReference type="Pfam" id="PF13561">
    <property type="entry name" value="adh_short_C2"/>
    <property type="match status" value="1"/>
</dbReference>
<dbReference type="EMBL" id="BMFY01000017">
    <property type="protein sequence ID" value="GGA25662.1"/>
    <property type="molecule type" value="Genomic_DNA"/>
</dbReference>
<dbReference type="PANTHER" id="PTHR42760">
    <property type="entry name" value="SHORT-CHAIN DEHYDROGENASES/REDUCTASES FAMILY MEMBER"/>
    <property type="match status" value="1"/>
</dbReference>
<proteinExistence type="inferred from homology"/>
<evidence type="ECO:0008006" key="6">
    <source>
        <dbReference type="Google" id="ProtNLM"/>
    </source>
</evidence>
<reference evidence="4" key="2">
    <citation type="submission" date="2020-09" db="EMBL/GenBank/DDBJ databases">
        <authorList>
            <person name="Sun Q."/>
            <person name="Zhou Y."/>
        </authorList>
    </citation>
    <scope>NUCLEOTIDE SEQUENCE</scope>
    <source>
        <strain evidence="4">CGMCC 1.12785</strain>
    </source>
</reference>
<keyword evidence="5" id="KW-1185">Reference proteome</keyword>
<dbReference type="AlphaFoldDB" id="A0A8J2XK70"/>
<evidence type="ECO:0000256" key="2">
    <source>
        <dbReference type="ARBA" id="ARBA00023002"/>
    </source>
</evidence>
<evidence type="ECO:0000313" key="5">
    <source>
        <dbReference type="Proteomes" id="UP000616114"/>
    </source>
</evidence>
<dbReference type="SUPFAM" id="SSF51735">
    <property type="entry name" value="NAD(P)-binding Rossmann-fold domains"/>
    <property type="match status" value="1"/>
</dbReference>
<evidence type="ECO:0000256" key="3">
    <source>
        <dbReference type="SAM" id="MobiDB-lite"/>
    </source>
</evidence>
<gene>
    <name evidence="4" type="ORF">GCM10011333_30790</name>
</gene>
<dbReference type="Proteomes" id="UP000616114">
    <property type="component" value="Unassembled WGS sequence"/>
</dbReference>
<reference evidence="4" key="1">
    <citation type="journal article" date="2014" name="Int. J. Syst. Evol. Microbiol.">
        <title>Complete genome sequence of Corynebacterium casei LMG S-19264T (=DSM 44701T), isolated from a smear-ripened cheese.</title>
        <authorList>
            <consortium name="US DOE Joint Genome Institute (JGI-PGF)"/>
            <person name="Walter F."/>
            <person name="Albersmeier A."/>
            <person name="Kalinowski J."/>
            <person name="Ruckert C."/>
        </authorList>
    </citation>
    <scope>NUCLEOTIDE SEQUENCE</scope>
    <source>
        <strain evidence="4">CGMCC 1.12785</strain>
    </source>
</reference>
<feature type="compositionally biased region" description="Basic and acidic residues" evidence="3">
    <location>
        <begin position="91"/>
        <end position="102"/>
    </location>
</feature>
<comment type="caution">
    <text evidence="4">The sequence shown here is derived from an EMBL/GenBank/DDBJ whole genome shotgun (WGS) entry which is preliminary data.</text>
</comment>
<dbReference type="RefSeq" id="WP_188551794.1">
    <property type="nucleotide sequence ID" value="NZ_BMFY01000017.1"/>
</dbReference>
<feature type="region of interest" description="Disordered" evidence="3">
    <location>
        <begin position="80"/>
        <end position="119"/>
    </location>
</feature>
<name>A0A8J2XK70_9MICO</name>
<dbReference type="InterPro" id="IPR036291">
    <property type="entry name" value="NAD(P)-bd_dom_sf"/>
</dbReference>
<evidence type="ECO:0000256" key="1">
    <source>
        <dbReference type="ARBA" id="ARBA00006484"/>
    </source>
</evidence>
<accession>A0A8J2XK70</accession>
<dbReference type="PANTHER" id="PTHR42760:SF133">
    <property type="entry name" value="3-OXOACYL-[ACYL-CARRIER-PROTEIN] REDUCTASE"/>
    <property type="match status" value="1"/>
</dbReference>
<dbReference type="CDD" id="cd05233">
    <property type="entry name" value="SDR_c"/>
    <property type="match status" value="1"/>
</dbReference>
<sequence length="289" mass="29449">MTGSERFDAVGGAEQSGAVGGAAVVSGASGVLGTAIVRRLQREGRYVIGVDLRPESEADAHVPGDTGVAETWQRVAAALEERSSAAPGHGEPGERRARGRSEPEEETAPGQAGATTASDPVALVIAAGAGGRSSVLDCTEEEWDRLLRANLTSTWLGIKHCAPALPPGSSIVTIGSIYGQNPPPGPPNIPSSPAYQAAKAGIEALTRLTASELAPRGIRVNCLAPGLFRTGITDDLSPEQFSARLSPAALGRPGEPAEVAGAVAFLVSGEATYITGSVLNVDGGYLLRL</sequence>
<comment type="similarity">
    <text evidence="1">Belongs to the short-chain dehydrogenases/reductases (SDR) family.</text>
</comment>
<dbReference type="PRINTS" id="PR00081">
    <property type="entry name" value="GDHRDH"/>
</dbReference>
<organism evidence="4 5">
    <name type="scientific">Sediminivirga luteola</name>
    <dbReference type="NCBI Taxonomy" id="1774748"/>
    <lineage>
        <taxon>Bacteria</taxon>
        <taxon>Bacillati</taxon>
        <taxon>Actinomycetota</taxon>
        <taxon>Actinomycetes</taxon>
        <taxon>Micrococcales</taxon>
        <taxon>Brevibacteriaceae</taxon>
        <taxon>Sediminivirga</taxon>
    </lineage>
</organism>
<evidence type="ECO:0000313" key="4">
    <source>
        <dbReference type="EMBL" id="GGA25662.1"/>
    </source>
</evidence>